<keyword evidence="2" id="KW-0808">Transferase</keyword>
<accession>A0A1N6W742</accession>
<protein>
    <submittedName>
        <fullName evidence="2">cAMP-binding domain of CRP or a regulatory subunit of cAMP-dependent protein kinases</fullName>
    </submittedName>
</protein>
<dbReference type="STRING" id="1077936.SAMN05421545_1395"/>
<sequence>MYTLYFQHFNSKVRLTEEEQELIKSYLTLKKLRKKQYLLQEGDVCKVIAFVEKGALRAYSVDENSNEHIIQFGLEGWTISDLYSFLTGEPATYNIDALEDSELVLISKSAHEELLQTMPKYETFTRLNITGAYLAMQRRLTSIISASVEERYQDFINLYPHIVQRVPQHMIASYMGLTPETLSRIRKRISSK</sequence>
<dbReference type="GO" id="GO:0016301">
    <property type="term" value="F:kinase activity"/>
    <property type="evidence" value="ECO:0007669"/>
    <property type="project" value="UniProtKB-KW"/>
</dbReference>
<feature type="domain" description="Cyclic nucleotide-binding" evidence="1">
    <location>
        <begin position="15"/>
        <end position="115"/>
    </location>
</feature>
<proteinExistence type="predicted"/>
<dbReference type="AlphaFoldDB" id="A0A1N6W742"/>
<gene>
    <name evidence="2" type="ORF">SAMN05421545_1395</name>
</gene>
<dbReference type="OrthoDB" id="667553at2"/>
<evidence type="ECO:0000313" key="3">
    <source>
        <dbReference type="Proteomes" id="UP000185924"/>
    </source>
</evidence>
<dbReference type="SMART" id="SM00100">
    <property type="entry name" value="cNMP"/>
    <property type="match status" value="1"/>
</dbReference>
<evidence type="ECO:0000313" key="2">
    <source>
        <dbReference type="EMBL" id="SIQ85957.1"/>
    </source>
</evidence>
<evidence type="ECO:0000259" key="1">
    <source>
        <dbReference type="PROSITE" id="PS50042"/>
    </source>
</evidence>
<dbReference type="RefSeq" id="WP_076421603.1">
    <property type="nucleotide sequence ID" value="NZ_FTNM01000002.1"/>
</dbReference>
<dbReference type="Pfam" id="PF00027">
    <property type="entry name" value="cNMP_binding"/>
    <property type="match status" value="1"/>
</dbReference>
<dbReference type="SUPFAM" id="SSF51206">
    <property type="entry name" value="cAMP-binding domain-like"/>
    <property type="match status" value="1"/>
</dbReference>
<dbReference type="InterPro" id="IPR000595">
    <property type="entry name" value="cNMP-bd_dom"/>
</dbReference>
<dbReference type="Proteomes" id="UP000185924">
    <property type="component" value="Unassembled WGS sequence"/>
</dbReference>
<reference evidence="3" key="1">
    <citation type="submission" date="2017-01" db="EMBL/GenBank/DDBJ databases">
        <authorList>
            <person name="Varghese N."/>
            <person name="Submissions S."/>
        </authorList>
    </citation>
    <scope>NUCLEOTIDE SEQUENCE [LARGE SCALE GENOMIC DNA]</scope>
    <source>
        <strain evidence="3">DM9</strain>
    </source>
</reference>
<dbReference type="InterPro" id="IPR014710">
    <property type="entry name" value="RmlC-like_jellyroll"/>
</dbReference>
<keyword evidence="3" id="KW-1185">Reference proteome</keyword>
<name>A0A1N6W742_9BACT</name>
<keyword evidence="2" id="KW-0418">Kinase</keyword>
<dbReference type="PROSITE" id="PS50042">
    <property type="entry name" value="CNMP_BINDING_3"/>
    <property type="match status" value="1"/>
</dbReference>
<organism evidence="2 3">
    <name type="scientific">Pontibacter lucknowensis</name>
    <dbReference type="NCBI Taxonomy" id="1077936"/>
    <lineage>
        <taxon>Bacteria</taxon>
        <taxon>Pseudomonadati</taxon>
        <taxon>Bacteroidota</taxon>
        <taxon>Cytophagia</taxon>
        <taxon>Cytophagales</taxon>
        <taxon>Hymenobacteraceae</taxon>
        <taxon>Pontibacter</taxon>
    </lineage>
</organism>
<dbReference type="EMBL" id="FTNM01000002">
    <property type="protein sequence ID" value="SIQ85957.1"/>
    <property type="molecule type" value="Genomic_DNA"/>
</dbReference>
<dbReference type="InterPro" id="IPR018490">
    <property type="entry name" value="cNMP-bd_dom_sf"/>
</dbReference>
<dbReference type="CDD" id="cd00038">
    <property type="entry name" value="CAP_ED"/>
    <property type="match status" value="1"/>
</dbReference>
<dbReference type="Gene3D" id="2.60.120.10">
    <property type="entry name" value="Jelly Rolls"/>
    <property type="match status" value="1"/>
</dbReference>